<dbReference type="InterPro" id="IPR017972">
    <property type="entry name" value="Cyt_P450_CS"/>
</dbReference>
<evidence type="ECO:0000256" key="2">
    <source>
        <dbReference type="ARBA" id="ARBA00004174"/>
    </source>
</evidence>
<dbReference type="GO" id="GO:0005506">
    <property type="term" value="F:iron ion binding"/>
    <property type="evidence" value="ECO:0007669"/>
    <property type="project" value="InterPro"/>
</dbReference>
<feature type="transmembrane region" description="Helical" evidence="15">
    <location>
        <begin position="6"/>
        <end position="26"/>
    </location>
</feature>
<evidence type="ECO:0000256" key="7">
    <source>
        <dbReference type="ARBA" id="ARBA00022824"/>
    </source>
</evidence>
<keyword evidence="7" id="KW-0256">Endoplasmic reticulum</keyword>
<dbReference type="CDD" id="cd11056">
    <property type="entry name" value="CYP6-like"/>
    <property type="match status" value="1"/>
</dbReference>
<dbReference type="PRINTS" id="PR00463">
    <property type="entry name" value="EP450I"/>
</dbReference>
<dbReference type="RefSeq" id="XP_030747299.1">
    <property type="nucleotide sequence ID" value="XM_030891439.1"/>
</dbReference>
<keyword evidence="16" id="KW-1185">Reference proteome</keyword>
<dbReference type="SUPFAM" id="SSF48264">
    <property type="entry name" value="Cytochrome P450"/>
    <property type="match status" value="1"/>
</dbReference>
<feature type="binding site" description="axial binding residue" evidence="13">
    <location>
        <position position="457"/>
    </location>
    <ligand>
        <name>heme</name>
        <dbReference type="ChEBI" id="CHEBI:30413"/>
    </ligand>
    <ligandPart>
        <name>Fe</name>
        <dbReference type="ChEBI" id="CHEBI:18248"/>
    </ligandPart>
</feature>
<comment type="subcellular location">
    <subcellularLocation>
        <location evidence="3">Endoplasmic reticulum membrane</location>
        <topology evidence="3">Peripheral membrane protein</topology>
    </subcellularLocation>
    <subcellularLocation>
        <location evidence="2">Microsome membrane</location>
        <topology evidence="2">Peripheral membrane protein</topology>
    </subcellularLocation>
</comment>
<dbReference type="InterPro" id="IPR001128">
    <property type="entry name" value="Cyt_P450"/>
</dbReference>
<dbReference type="InterPro" id="IPR036396">
    <property type="entry name" value="Cyt_P450_sf"/>
</dbReference>
<dbReference type="GeneID" id="115875881"/>
<dbReference type="PRINTS" id="PR00385">
    <property type="entry name" value="P450"/>
</dbReference>
<keyword evidence="12 15" id="KW-0472">Membrane</keyword>
<evidence type="ECO:0000256" key="3">
    <source>
        <dbReference type="ARBA" id="ARBA00004406"/>
    </source>
</evidence>
<sequence>MSPFTTYQYIITTFFLILTLTLVLLYKKWFSYWKDKGLNYIEPTIPFGNASRFFLGQCSWANLFRDLYLEVRKKGWKHAGVYFCGKPVYMPVDNEIIKRILVSDFIHFANHGVFVDKSSDPLSTHIFNMEGYRWKNIRSKLPIAFTAAKMRRNVIIMNEISKEFIKELDKEVNSNNSINIKDLLSRFTIDVVSSCSMGMKSNTLKHENETLVEQSTSFFEDQWSRTSNILVTLIPRKILVMLHFKLFNKRASNFFLNMFKQIKDHRLTETVKRNDLTDLLLDLCDGTKEHKDYAGDGTMEPLSFDEFAAQMYVFFEAAFETSSSTQTFALYELGANKEVQDRLRNEIEEVLKKHNGQVTYEAVCEMEYLERVIDETLRKYPVFPSLARICTKDYVVPGTDVTIEKDSFVMITNLGIHYDPEYYPDPMKFDPERFTAENKAKRPYCSYVPFGEGPRICLGKRFGLWQIKIGLISILRNYEVSLSDKMQLPLAFKKTGLILRAEGSVWLHLEKIN</sequence>
<name>A0A6J2X8W5_SITOR</name>
<evidence type="ECO:0000256" key="1">
    <source>
        <dbReference type="ARBA" id="ARBA00001971"/>
    </source>
</evidence>
<keyword evidence="11 14" id="KW-0503">Monooxygenase</keyword>
<keyword evidence="15" id="KW-1133">Transmembrane helix</keyword>
<dbReference type="InterPro" id="IPR050476">
    <property type="entry name" value="Insect_CytP450_Detox"/>
</dbReference>
<evidence type="ECO:0000256" key="12">
    <source>
        <dbReference type="ARBA" id="ARBA00023136"/>
    </source>
</evidence>
<evidence type="ECO:0000313" key="16">
    <source>
        <dbReference type="Proteomes" id="UP000504635"/>
    </source>
</evidence>
<organism evidence="16 17">
    <name type="scientific">Sitophilus oryzae</name>
    <name type="common">Rice weevil</name>
    <name type="synonym">Curculio oryzae</name>
    <dbReference type="NCBI Taxonomy" id="7048"/>
    <lineage>
        <taxon>Eukaryota</taxon>
        <taxon>Metazoa</taxon>
        <taxon>Ecdysozoa</taxon>
        <taxon>Arthropoda</taxon>
        <taxon>Hexapoda</taxon>
        <taxon>Insecta</taxon>
        <taxon>Pterygota</taxon>
        <taxon>Neoptera</taxon>
        <taxon>Endopterygota</taxon>
        <taxon>Coleoptera</taxon>
        <taxon>Polyphaga</taxon>
        <taxon>Cucujiformia</taxon>
        <taxon>Curculionidae</taxon>
        <taxon>Dryophthorinae</taxon>
        <taxon>Sitophilus</taxon>
    </lineage>
</organism>
<dbReference type="AlphaFoldDB" id="A0A6J2X8W5"/>
<keyword evidence="10 13" id="KW-0408">Iron</keyword>
<dbReference type="OrthoDB" id="2789670at2759"/>
<dbReference type="GO" id="GO:0020037">
    <property type="term" value="F:heme binding"/>
    <property type="evidence" value="ECO:0007669"/>
    <property type="project" value="InterPro"/>
</dbReference>
<evidence type="ECO:0000256" key="11">
    <source>
        <dbReference type="ARBA" id="ARBA00023033"/>
    </source>
</evidence>
<evidence type="ECO:0000256" key="10">
    <source>
        <dbReference type="ARBA" id="ARBA00023004"/>
    </source>
</evidence>
<evidence type="ECO:0000256" key="14">
    <source>
        <dbReference type="RuleBase" id="RU000461"/>
    </source>
</evidence>
<evidence type="ECO:0000256" key="15">
    <source>
        <dbReference type="SAM" id="Phobius"/>
    </source>
</evidence>
<evidence type="ECO:0000256" key="8">
    <source>
        <dbReference type="ARBA" id="ARBA00022848"/>
    </source>
</evidence>
<evidence type="ECO:0000256" key="5">
    <source>
        <dbReference type="ARBA" id="ARBA00022617"/>
    </source>
</evidence>
<protein>
    <submittedName>
        <fullName evidence="17">Probable cytochrome P450 6a23 isoform X1</fullName>
    </submittedName>
</protein>
<evidence type="ECO:0000256" key="6">
    <source>
        <dbReference type="ARBA" id="ARBA00022723"/>
    </source>
</evidence>
<dbReference type="GO" id="GO:0016705">
    <property type="term" value="F:oxidoreductase activity, acting on paired donors, with incorporation or reduction of molecular oxygen"/>
    <property type="evidence" value="ECO:0007669"/>
    <property type="project" value="InterPro"/>
</dbReference>
<dbReference type="Proteomes" id="UP000504635">
    <property type="component" value="Unplaced"/>
</dbReference>
<dbReference type="Gene3D" id="1.10.630.10">
    <property type="entry name" value="Cytochrome P450"/>
    <property type="match status" value="1"/>
</dbReference>
<keyword evidence="15" id="KW-0812">Transmembrane</keyword>
<keyword evidence="6 13" id="KW-0479">Metal-binding</keyword>
<keyword evidence="8" id="KW-0492">Microsome</keyword>
<dbReference type="KEGG" id="soy:115875881"/>
<evidence type="ECO:0000313" key="17">
    <source>
        <dbReference type="RefSeq" id="XP_030747299.1"/>
    </source>
</evidence>
<dbReference type="FunFam" id="1.10.630.10:FF:000042">
    <property type="entry name" value="Cytochrome P450"/>
    <property type="match status" value="1"/>
</dbReference>
<dbReference type="InParanoid" id="A0A6J2X8W5"/>
<keyword evidence="5 13" id="KW-0349">Heme</keyword>
<proteinExistence type="inferred from homology"/>
<dbReference type="GO" id="GO:0004497">
    <property type="term" value="F:monooxygenase activity"/>
    <property type="evidence" value="ECO:0007669"/>
    <property type="project" value="UniProtKB-KW"/>
</dbReference>
<dbReference type="PANTHER" id="PTHR24292:SF54">
    <property type="entry name" value="CYP9F3-RELATED"/>
    <property type="match status" value="1"/>
</dbReference>
<comment type="similarity">
    <text evidence="4 14">Belongs to the cytochrome P450 family.</text>
</comment>
<dbReference type="GO" id="GO:0005789">
    <property type="term" value="C:endoplasmic reticulum membrane"/>
    <property type="evidence" value="ECO:0007669"/>
    <property type="project" value="UniProtKB-SubCell"/>
</dbReference>
<reference evidence="17" key="1">
    <citation type="submission" date="2025-08" db="UniProtKB">
        <authorList>
            <consortium name="RefSeq"/>
        </authorList>
    </citation>
    <scope>IDENTIFICATION</scope>
    <source>
        <tissue evidence="17">Gonads</tissue>
    </source>
</reference>
<keyword evidence="9 14" id="KW-0560">Oxidoreductase</keyword>
<evidence type="ECO:0000256" key="13">
    <source>
        <dbReference type="PIRSR" id="PIRSR602401-1"/>
    </source>
</evidence>
<dbReference type="PANTHER" id="PTHR24292">
    <property type="entry name" value="CYTOCHROME P450"/>
    <property type="match status" value="1"/>
</dbReference>
<gene>
    <name evidence="17" type="primary">LOC115875881</name>
</gene>
<dbReference type="InterPro" id="IPR002401">
    <property type="entry name" value="Cyt_P450_E_grp-I"/>
</dbReference>
<dbReference type="Pfam" id="PF00067">
    <property type="entry name" value="p450"/>
    <property type="match status" value="1"/>
</dbReference>
<dbReference type="PROSITE" id="PS00086">
    <property type="entry name" value="CYTOCHROME_P450"/>
    <property type="match status" value="1"/>
</dbReference>
<accession>A0A6J2X8W5</accession>
<evidence type="ECO:0000256" key="4">
    <source>
        <dbReference type="ARBA" id="ARBA00010617"/>
    </source>
</evidence>
<evidence type="ECO:0000256" key="9">
    <source>
        <dbReference type="ARBA" id="ARBA00023002"/>
    </source>
</evidence>
<comment type="cofactor">
    <cofactor evidence="1 13">
        <name>heme</name>
        <dbReference type="ChEBI" id="CHEBI:30413"/>
    </cofactor>
</comment>